<protein>
    <submittedName>
        <fullName evidence="1">Uncharacterized protein</fullName>
    </submittedName>
</protein>
<evidence type="ECO:0000313" key="1">
    <source>
        <dbReference type="EMBL" id="NGX96866.1"/>
    </source>
</evidence>
<dbReference type="Proteomes" id="UP000480266">
    <property type="component" value="Unassembled WGS sequence"/>
</dbReference>
<keyword evidence="2" id="KW-1185">Reference proteome</keyword>
<accession>A0A7C9VGU8</accession>
<gene>
    <name evidence="1" type="ORF">G4V63_17115</name>
</gene>
<evidence type="ECO:0000313" key="2">
    <source>
        <dbReference type="Proteomes" id="UP000480266"/>
    </source>
</evidence>
<sequence>MPYGSGFLLNKHPCAQCGQPIASPLWSERERNRVSFLWSCHACDYQFVTIAILKSEMREDAVPQQPRMAKVVVHDEPAIAA</sequence>
<name>A0A7C9VGU8_9BRAD</name>
<dbReference type="AlphaFoldDB" id="A0A7C9VGU8"/>
<proteinExistence type="predicted"/>
<reference evidence="1" key="1">
    <citation type="submission" date="2020-02" db="EMBL/GenBank/DDBJ databases">
        <title>Draft genome sequence of Candidatus Afipia apatlaquensis IBT-C3, a potential strain for decolorization of textile dyes.</title>
        <authorList>
            <person name="Sanchez-Reyes A."/>
            <person name="Breton-Deval L."/>
            <person name="Mangelson H."/>
            <person name="Sanchez-Flores A."/>
        </authorList>
    </citation>
    <scope>NUCLEOTIDE SEQUENCE [LARGE SCALE GENOMIC DNA]</scope>
    <source>
        <strain evidence="1">IBT-C3</strain>
    </source>
</reference>
<dbReference type="EMBL" id="JAAMRR010000873">
    <property type="protein sequence ID" value="NGX96866.1"/>
    <property type="molecule type" value="Genomic_DNA"/>
</dbReference>
<organism evidence="1 2">
    <name type="scientific">Candidatus Afipia apatlaquensis</name>
    <dbReference type="NCBI Taxonomy" id="2712852"/>
    <lineage>
        <taxon>Bacteria</taxon>
        <taxon>Pseudomonadati</taxon>
        <taxon>Pseudomonadota</taxon>
        <taxon>Alphaproteobacteria</taxon>
        <taxon>Hyphomicrobiales</taxon>
        <taxon>Nitrobacteraceae</taxon>
        <taxon>Afipia</taxon>
    </lineage>
</organism>
<comment type="caution">
    <text evidence="1">The sequence shown here is derived from an EMBL/GenBank/DDBJ whole genome shotgun (WGS) entry which is preliminary data.</text>
</comment>